<keyword evidence="2" id="KW-1185">Reference proteome</keyword>
<accession>A0A0S4LNL0</accession>
<name>A0A0S4LNL0_9BACT</name>
<dbReference type="Proteomes" id="UP000199032">
    <property type="component" value="Unassembled WGS sequence"/>
</dbReference>
<dbReference type="AlphaFoldDB" id="A0A0S4LNL0"/>
<sequence length="49" mass="5377">MSTLVVAQLTSMAATTNTAREGNKINRLHVGGIKCFVWSVWSETVLRQA</sequence>
<reference evidence="1 2" key="1">
    <citation type="submission" date="2015-10" db="EMBL/GenBank/DDBJ databases">
        <authorList>
            <person name="Gilbert D.G."/>
        </authorList>
    </citation>
    <scope>NUCLEOTIDE SEQUENCE [LARGE SCALE GENOMIC DNA]</scope>
    <source>
        <strain evidence="1">COMA1</strain>
    </source>
</reference>
<dbReference type="STRING" id="1742972.COMA1_40458"/>
<evidence type="ECO:0000313" key="1">
    <source>
        <dbReference type="EMBL" id="CUS38192.1"/>
    </source>
</evidence>
<dbReference type="EMBL" id="CZQA01000010">
    <property type="protein sequence ID" value="CUS38192.1"/>
    <property type="molecule type" value="Genomic_DNA"/>
</dbReference>
<evidence type="ECO:0000313" key="2">
    <source>
        <dbReference type="Proteomes" id="UP000199032"/>
    </source>
</evidence>
<proteinExistence type="predicted"/>
<gene>
    <name evidence="1" type="ORF">COMA1_40458</name>
</gene>
<organism evidence="1 2">
    <name type="scientific">Candidatus Nitrospira nitrosa</name>
    <dbReference type="NCBI Taxonomy" id="1742972"/>
    <lineage>
        <taxon>Bacteria</taxon>
        <taxon>Pseudomonadati</taxon>
        <taxon>Nitrospirota</taxon>
        <taxon>Nitrospiria</taxon>
        <taxon>Nitrospirales</taxon>
        <taxon>Nitrospiraceae</taxon>
        <taxon>Nitrospira</taxon>
    </lineage>
</organism>
<protein>
    <submittedName>
        <fullName evidence="1">Uncharacterized protein</fullName>
    </submittedName>
</protein>